<dbReference type="OrthoDB" id="9798122at2"/>
<keyword evidence="1" id="KW-0378">Hydrolase</keyword>
<evidence type="ECO:0000313" key="2">
    <source>
        <dbReference type="Proteomes" id="UP000317646"/>
    </source>
</evidence>
<reference evidence="1 2" key="1">
    <citation type="journal article" date="2019" name="Environ. Microbiol.">
        <title>Species interactions and distinct microbial communities in high Arctic permafrost affected cryosols are associated with the CH4 and CO2 gas fluxes.</title>
        <authorList>
            <person name="Altshuler I."/>
            <person name="Hamel J."/>
            <person name="Turney S."/>
            <person name="Magnuson E."/>
            <person name="Levesque R."/>
            <person name="Greer C."/>
            <person name="Whyte L.G."/>
        </authorList>
    </citation>
    <scope>NUCLEOTIDE SEQUENCE [LARGE SCALE GENOMIC DNA]</scope>
    <source>
        <strain evidence="1 2">S9.2P</strain>
    </source>
</reference>
<dbReference type="Pfam" id="PF03583">
    <property type="entry name" value="LIP"/>
    <property type="match status" value="1"/>
</dbReference>
<accession>A0A502H0B1</accession>
<dbReference type="InterPro" id="IPR029058">
    <property type="entry name" value="AB_hydrolase_fold"/>
</dbReference>
<name>A0A502H0B1_9BACT</name>
<dbReference type="GO" id="GO:0016042">
    <property type="term" value="P:lipid catabolic process"/>
    <property type="evidence" value="ECO:0007669"/>
    <property type="project" value="InterPro"/>
</dbReference>
<evidence type="ECO:0000313" key="1">
    <source>
        <dbReference type="EMBL" id="TPG66743.1"/>
    </source>
</evidence>
<dbReference type="GO" id="GO:0004806">
    <property type="term" value="F:triacylglycerol lipase activity"/>
    <property type="evidence" value="ECO:0007669"/>
    <property type="project" value="InterPro"/>
</dbReference>
<dbReference type="PIRSF" id="PIRSF029171">
    <property type="entry name" value="Esterase_LipA"/>
    <property type="match status" value="1"/>
</dbReference>
<gene>
    <name evidence="1" type="ORF">EAH73_10195</name>
</gene>
<dbReference type="Gene3D" id="1.10.260.160">
    <property type="match status" value="1"/>
</dbReference>
<dbReference type="SUPFAM" id="SSF53474">
    <property type="entry name" value="alpha/beta-Hydrolases"/>
    <property type="match status" value="1"/>
</dbReference>
<dbReference type="AlphaFoldDB" id="A0A502H0B1"/>
<dbReference type="PANTHER" id="PTHR34853">
    <property type="match status" value="1"/>
</dbReference>
<protein>
    <submittedName>
        <fullName evidence="1">Alpha/beta fold hydrolase</fullName>
    </submittedName>
</protein>
<dbReference type="PANTHER" id="PTHR34853:SF1">
    <property type="entry name" value="LIPASE 5"/>
    <property type="match status" value="1"/>
</dbReference>
<organism evidence="1 2">
    <name type="scientific">Hymenobacter nivis</name>
    <dbReference type="NCBI Taxonomy" id="1850093"/>
    <lineage>
        <taxon>Bacteria</taxon>
        <taxon>Pseudomonadati</taxon>
        <taxon>Bacteroidota</taxon>
        <taxon>Cytophagia</taxon>
        <taxon>Cytophagales</taxon>
        <taxon>Hymenobacteraceae</taxon>
        <taxon>Hymenobacter</taxon>
    </lineage>
</organism>
<dbReference type="Proteomes" id="UP000317646">
    <property type="component" value="Unassembled WGS sequence"/>
</dbReference>
<dbReference type="EMBL" id="RCYZ01000003">
    <property type="protein sequence ID" value="TPG66743.1"/>
    <property type="molecule type" value="Genomic_DNA"/>
</dbReference>
<proteinExistence type="predicted"/>
<keyword evidence="2" id="KW-1185">Reference proteome</keyword>
<dbReference type="InterPro" id="IPR005152">
    <property type="entry name" value="Lipase_secreted"/>
</dbReference>
<dbReference type="Gene3D" id="3.40.50.1820">
    <property type="entry name" value="alpha/beta hydrolase"/>
    <property type="match status" value="1"/>
</dbReference>
<sequence>MGTRPPLLGVRRPVLHPPYSFRIVSIFRLGALARPAAKFRFVWLLAGLAAAPSCKSGEPEPTATAPAATTVLTGSTLIGEYSVATLAGRVQAVPLVGALARYPIRAYRLTYRTRTPDGQEITASGAALVPVGAGELPVLSYQHGTITPDGEGQAPSYYATGSDVWSAVSVLASTGYVVSAPDYIGYGASKALPHPYEHAASLASASADMLRATREFCQQQAVAVNQKNFLLGYSEGGYATMALHKLLEEKYATELPVTASAPGAGAYHKSAFARYILGAQQPLSFLSSYVWVLRTYDRIYALNRPFAFYYQEPYATQLQANPFADVPTQQSQLFADSFRQAVLNNSDAALTAAVADNDIYDWKPRAPLALFHGTADDYVPFFNSQDAYDAMQRRGATQVQLRPIQGGNHFSSAAAYTLGAYAFISQY</sequence>
<comment type="caution">
    <text evidence="1">The sequence shown here is derived from an EMBL/GenBank/DDBJ whole genome shotgun (WGS) entry which is preliminary data.</text>
</comment>